<organism evidence="2 3">
    <name type="scientific">Anopheles quadriannulatus</name>
    <name type="common">Mosquito</name>
    <dbReference type="NCBI Taxonomy" id="34691"/>
    <lineage>
        <taxon>Eukaryota</taxon>
        <taxon>Metazoa</taxon>
        <taxon>Ecdysozoa</taxon>
        <taxon>Arthropoda</taxon>
        <taxon>Hexapoda</taxon>
        <taxon>Insecta</taxon>
        <taxon>Pterygota</taxon>
        <taxon>Neoptera</taxon>
        <taxon>Endopterygota</taxon>
        <taxon>Diptera</taxon>
        <taxon>Nematocera</taxon>
        <taxon>Culicoidea</taxon>
        <taxon>Culicidae</taxon>
        <taxon>Anophelinae</taxon>
        <taxon>Anopheles</taxon>
    </lineage>
</organism>
<evidence type="ECO:0000256" key="1">
    <source>
        <dbReference type="SAM" id="MobiDB-lite"/>
    </source>
</evidence>
<name>A0A182XRP7_ANOQN</name>
<reference evidence="2" key="1">
    <citation type="submission" date="2020-05" db="UniProtKB">
        <authorList>
            <consortium name="EnsemblMetazoa"/>
        </authorList>
    </citation>
    <scope>IDENTIFICATION</scope>
    <source>
        <strain evidence="2">SANGQUA</strain>
    </source>
</reference>
<proteinExistence type="predicted"/>
<protein>
    <submittedName>
        <fullName evidence="2">Uncharacterized protein</fullName>
    </submittedName>
</protein>
<sequence>SFPKNSILSTIYGSPVYRLVFGKGWRHTRRHTFRKHTWTQTCITACGVMMGRRLQQCMSNERSTSPVGIPDRVHTRRTRG</sequence>
<dbReference type="EnsemblMetazoa" id="AQUA014519-RA">
    <property type="protein sequence ID" value="AQUA014519-PA"/>
    <property type="gene ID" value="AQUA014519"/>
</dbReference>
<evidence type="ECO:0000313" key="3">
    <source>
        <dbReference type="Proteomes" id="UP000076407"/>
    </source>
</evidence>
<keyword evidence="3" id="KW-1185">Reference proteome</keyword>
<dbReference type="Proteomes" id="UP000076407">
    <property type="component" value="Unassembled WGS sequence"/>
</dbReference>
<accession>A0A182XRP7</accession>
<dbReference type="VEuPathDB" id="VectorBase:AQUA014519"/>
<evidence type="ECO:0000313" key="2">
    <source>
        <dbReference type="EnsemblMetazoa" id="AQUA014519-PA"/>
    </source>
</evidence>
<dbReference type="AlphaFoldDB" id="A0A182XRP7"/>
<feature type="region of interest" description="Disordered" evidence="1">
    <location>
        <begin position="59"/>
        <end position="80"/>
    </location>
</feature>